<dbReference type="RefSeq" id="WP_233124389.1">
    <property type="nucleotide sequence ID" value="NZ_BMKF01000001.1"/>
</dbReference>
<reference evidence="7" key="1">
    <citation type="journal article" date="2019" name="Int. J. Syst. Evol. Microbiol.">
        <title>The Global Catalogue of Microorganisms (GCM) 10K type strain sequencing project: providing services to taxonomists for standard genome sequencing and annotation.</title>
        <authorList>
            <consortium name="The Broad Institute Genomics Platform"/>
            <consortium name="The Broad Institute Genome Sequencing Center for Infectious Disease"/>
            <person name="Wu L."/>
            <person name="Ma J."/>
        </authorList>
    </citation>
    <scope>NUCLEOTIDE SEQUENCE [LARGE SCALE GENOMIC DNA]</scope>
    <source>
        <strain evidence="7">CGMCC 1.15928</strain>
    </source>
</reference>
<dbReference type="Pfam" id="PF18348">
    <property type="entry name" value="SH3_16"/>
    <property type="match status" value="1"/>
</dbReference>
<evidence type="ECO:0000313" key="6">
    <source>
        <dbReference type="EMBL" id="GGB66825.1"/>
    </source>
</evidence>
<keyword evidence="3" id="KW-0378">Hydrolase</keyword>
<evidence type="ECO:0000256" key="3">
    <source>
        <dbReference type="ARBA" id="ARBA00022801"/>
    </source>
</evidence>
<evidence type="ECO:0000256" key="4">
    <source>
        <dbReference type="ARBA" id="ARBA00022807"/>
    </source>
</evidence>
<dbReference type="PANTHER" id="PTHR47359">
    <property type="entry name" value="PEPTIDOGLYCAN DL-ENDOPEPTIDASE CWLO"/>
    <property type="match status" value="1"/>
</dbReference>
<dbReference type="PANTHER" id="PTHR47359:SF3">
    <property type="entry name" value="NLP_P60 DOMAIN-CONTAINING PROTEIN-RELATED"/>
    <property type="match status" value="1"/>
</dbReference>
<accession>A0ABQ1JGT6</accession>
<dbReference type="SUPFAM" id="SSF54001">
    <property type="entry name" value="Cysteine proteinases"/>
    <property type="match status" value="1"/>
</dbReference>
<dbReference type="EMBL" id="BMKF01000001">
    <property type="protein sequence ID" value="GGB66825.1"/>
    <property type="molecule type" value="Genomic_DNA"/>
</dbReference>
<evidence type="ECO:0000256" key="1">
    <source>
        <dbReference type="ARBA" id="ARBA00007074"/>
    </source>
</evidence>
<sequence>MPDYNDERLTITQGALLSTVTVSAGLAPVRSKPRFDSEMVTQALYGETLGIYERVGEFGLAQLHRDRYVGWILLADLARTDSKPTHRISALQSHAYAKADLKSSMRIQLPMGARVRVIQFVDGFAEIDGGLWVPHQHIVPLEHLETDPAEVAARFVGTPYLWGGCDSKGIDCTGLTRAAFDACGVSLPRDSDMQFAWSGIPIADWKAAGALQRNDLIFWKGHVGIMLDDSTVLHSNAYHMTVEAEPLSGAIQRIAKQYGEPIGARRISVYSDRLQVPGWLSAA</sequence>
<comment type="similarity">
    <text evidence="1">Belongs to the peptidase C40 family.</text>
</comment>
<dbReference type="Gene3D" id="2.30.30.40">
    <property type="entry name" value="SH3 Domains"/>
    <property type="match status" value="1"/>
</dbReference>
<evidence type="ECO:0000259" key="5">
    <source>
        <dbReference type="PROSITE" id="PS51935"/>
    </source>
</evidence>
<evidence type="ECO:0000313" key="7">
    <source>
        <dbReference type="Proteomes" id="UP000628854"/>
    </source>
</evidence>
<comment type="caution">
    <text evidence="6">The sequence shown here is derived from an EMBL/GenBank/DDBJ whole genome shotgun (WGS) entry which is preliminary data.</text>
</comment>
<evidence type="ECO:0000256" key="2">
    <source>
        <dbReference type="ARBA" id="ARBA00022670"/>
    </source>
</evidence>
<dbReference type="Gene3D" id="3.90.1720.10">
    <property type="entry name" value="endopeptidase domain like (from Nostoc punctiforme)"/>
    <property type="match status" value="1"/>
</dbReference>
<dbReference type="InterPro" id="IPR051794">
    <property type="entry name" value="PG_Endopeptidase_C40"/>
</dbReference>
<dbReference type="Proteomes" id="UP000628854">
    <property type="component" value="Unassembled WGS sequence"/>
</dbReference>
<feature type="domain" description="NlpC/P60" evidence="5">
    <location>
        <begin position="141"/>
        <end position="268"/>
    </location>
</feature>
<dbReference type="InterPro" id="IPR038765">
    <property type="entry name" value="Papain-like_cys_pep_sf"/>
</dbReference>
<dbReference type="InterPro" id="IPR041382">
    <property type="entry name" value="SH3_16"/>
</dbReference>
<organism evidence="6 7">
    <name type="scientific">Henriciella pelagia</name>
    <dbReference type="NCBI Taxonomy" id="1977912"/>
    <lineage>
        <taxon>Bacteria</taxon>
        <taxon>Pseudomonadati</taxon>
        <taxon>Pseudomonadota</taxon>
        <taxon>Alphaproteobacteria</taxon>
        <taxon>Hyphomonadales</taxon>
        <taxon>Hyphomonadaceae</taxon>
        <taxon>Henriciella</taxon>
    </lineage>
</organism>
<dbReference type="Pfam" id="PF00877">
    <property type="entry name" value="NLPC_P60"/>
    <property type="match status" value="1"/>
</dbReference>
<keyword evidence="2" id="KW-0645">Protease</keyword>
<proteinExistence type="inferred from homology"/>
<keyword evidence="4" id="KW-0788">Thiol protease</keyword>
<protein>
    <submittedName>
        <fullName evidence="6">Peptidase P60</fullName>
    </submittedName>
</protein>
<gene>
    <name evidence="6" type="ORF">GCM10011503_14530</name>
</gene>
<dbReference type="PROSITE" id="PS51935">
    <property type="entry name" value="NLPC_P60"/>
    <property type="match status" value="1"/>
</dbReference>
<name>A0ABQ1JGT6_9PROT</name>
<dbReference type="InterPro" id="IPR000064">
    <property type="entry name" value="NLP_P60_dom"/>
</dbReference>
<keyword evidence="7" id="KW-1185">Reference proteome</keyword>